<dbReference type="EMBL" id="KK914232">
    <property type="protein sequence ID" value="KDP45372.1"/>
    <property type="molecule type" value="Genomic_DNA"/>
</dbReference>
<dbReference type="UniPathway" id="UPA00009"/>
<evidence type="ECO:0000256" key="4">
    <source>
        <dbReference type="ARBA" id="ARBA00022679"/>
    </source>
</evidence>
<dbReference type="AlphaFoldDB" id="A0A067LAF0"/>
<evidence type="ECO:0000256" key="8">
    <source>
        <dbReference type="SAM" id="SignalP"/>
    </source>
</evidence>
<dbReference type="PROSITE" id="PS00375">
    <property type="entry name" value="UDPGT"/>
    <property type="match status" value="1"/>
</dbReference>
<dbReference type="InterPro" id="IPR002213">
    <property type="entry name" value="UDP_glucos_trans"/>
</dbReference>
<accession>A0A067LAF0</accession>
<evidence type="ECO:0000313" key="9">
    <source>
        <dbReference type="EMBL" id="KDP45372.1"/>
    </source>
</evidence>
<keyword evidence="10" id="KW-1185">Reference proteome</keyword>
<keyword evidence="8" id="KW-0732">Signal</keyword>
<dbReference type="FunFam" id="3.40.50.2000:FF:000107">
    <property type="entry name" value="Glycosyltransferase"/>
    <property type="match status" value="1"/>
</dbReference>
<evidence type="ECO:0000313" key="10">
    <source>
        <dbReference type="Proteomes" id="UP000027138"/>
    </source>
</evidence>
<name>A0A067LAF0_JATCU</name>
<keyword evidence="3 6" id="KW-0328">Glycosyltransferase</keyword>
<dbReference type="GO" id="GO:0047213">
    <property type="term" value="F:anthocyanidin 3-O-glucosyltransferase activity"/>
    <property type="evidence" value="ECO:0007669"/>
    <property type="project" value="UniProtKB-EC"/>
</dbReference>
<evidence type="ECO:0000256" key="7">
    <source>
        <dbReference type="RuleBase" id="RU362057"/>
    </source>
</evidence>
<dbReference type="PANTHER" id="PTHR48047:SF164">
    <property type="entry name" value="GLYCOSYLTRANSFERASE"/>
    <property type="match status" value="1"/>
</dbReference>
<comment type="similarity">
    <text evidence="2 6">Belongs to the UDP-glycosyltransferase family.</text>
</comment>
<feature type="signal peptide" evidence="8">
    <location>
        <begin position="1"/>
        <end position="24"/>
    </location>
</feature>
<feature type="chain" id="PRO_5001640328" description="Glycosyltransferase" evidence="8">
    <location>
        <begin position="25"/>
        <end position="462"/>
    </location>
</feature>
<dbReference type="OrthoDB" id="5835829at2759"/>
<keyword evidence="4 6" id="KW-0808">Transferase</keyword>
<evidence type="ECO:0000256" key="1">
    <source>
        <dbReference type="ARBA" id="ARBA00004935"/>
    </source>
</evidence>
<evidence type="ECO:0000256" key="2">
    <source>
        <dbReference type="ARBA" id="ARBA00009995"/>
    </source>
</evidence>
<evidence type="ECO:0000256" key="5">
    <source>
        <dbReference type="ARBA" id="ARBA00047606"/>
    </source>
</evidence>
<dbReference type="CDD" id="cd03784">
    <property type="entry name" value="GT1_Gtf-like"/>
    <property type="match status" value="1"/>
</dbReference>
<gene>
    <name evidence="9" type="ORF">JCGZ_09621</name>
</gene>
<dbReference type="InterPro" id="IPR035595">
    <property type="entry name" value="UDP_glycos_trans_CS"/>
</dbReference>
<reference evidence="9 10" key="1">
    <citation type="journal article" date="2014" name="PLoS ONE">
        <title>Global Analysis of Gene Expression Profiles in Physic Nut (Jatropha curcas L.) Seedlings Exposed to Salt Stress.</title>
        <authorList>
            <person name="Zhang L."/>
            <person name="Zhang C."/>
            <person name="Wu P."/>
            <person name="Chen Y."/>
            <person name="Li M."/>
            <person name="Jiang H."/>
            <person name="Wu G."/>
        </authorList>
    </citation>
    <scope>NUCLEOTIDE SEQUENCE [LARGE SCALE GENOMIC DNA]</scope>
    <source>
        <strain evidence="10">cv. GZQX0401</strain>
        <tissue evidence="9">Young leaves</tissue>
    </source>
</reference>
<dbReference type="Pfam" id="PF00201">
    <property type="entry name" value="UDPGT"/>
    <property type="match status" value="1"/>
</dbReference>
<protein>
    <recommendedName>
        <fullName evidence="7">Glycosyltransferase</fullName>
        <ecNumber evidence="7">2.4.1.-</ecNumber>
    </recommendedName>
</protein>
<evidence type="ECO:0000256" key="3">
    <source>
        <dbReference type="ARBA" id="ARBA00022676"/>
    </source>
</evidence>
<organism evidence="9 10">
    <name type="scientific">Jatropha curcas</name>
    <name type="common">Barbados nut</name>
    <dbReference type="NCBI Taxonomy" id="180498"/>
    <lineage>
        <taxon>Eukaryota</taxon>
        <taxon>Viridiplantae</taxon>
        <taxon>Streptophyta</taxon>
        <taxon>Embryophyta</taxon>
        <taxon>Tracheophyta</taxon>
        <taxon>Spermatophyta</taxon>
        <taxon>Magnoliopsida</taxon>
        <taxon>eudicotyledons</taxon>
        <taxon>Gunneridae</taxon>
        <taxon>Pentapetalae</taxon>
        <taxon>rosids</taxon>
        <taxon>fabids</taxon>
        <taxon>Malpighiales</taxon>
        <taxon>Euphorbiaceae</taxon>
        <taxon>Crotonoideae</taxon>
        <taxon>Jatropheae</taxon>
        <taxon>Jatropha</taxon>
    </lineage>
</organism>
<evidence type="ECO:0000256" key="6">
    <source>
        <dbReference type="RuleBase" id="RU003718"/>
    </source>
</evidence>
<sequence>MSKGHTIPLLHLAHLLLRRSIVITVFTTPANYPFIADFLSNTTASIIVLPFPQNNPEIPSGVESTDKLSSMSLFHLFSLATKHMQPDFERKLETLRSSVNFIAFDGFLWWVAESAMKFGIPKLLFLGSNNYSSCLLKAVLEDGLLSRPELDNDELMTVRQFPWIKVNRNDFDPLFTGAELKGPPLEHLSKVNIAHSLCDGFITNSFYQLESILVDYWNTRNKQKSWCVGPLCLAKKLQKIERDEPFYKKPSWIRWLDLKLNEGSSVLYAAFGSQAEISQEQLNEIANGLEESKVNFLWVIRKKESELGEGFLERVKERGIIVRDWVDQMEILMHKSVKGFLSHCGWNSVLESLCAGVPILAWPMMAEQHLNARMVVEEIKVGLRVETCNGSVRGFVKKEGLTKMVKELMEGEKGAEVREKMKEVSNMANKAMEEGTGSSWRTLDNLIEEICSSKQDSQIVIN</sequence>
<dbReference type="EC" id="2.4.1.-" evidence="7"/>
<dbReference type="PANTHER" id="PTHR48047">
    <property type="entry name" value="GLYCOSYLTRANSFERASE"/>
    <property type="match status" value="1"/>
</dbReference>
<comment type="pathway">
    <text evidence="1">Pigment biosynthesis; anthocyanin biosynthesis.</text>
</comment>
<dbReference type="SUPFAM" id="SSF53756">
    <property type="entry name" value="UDP-Glycosyltransferase/glycogen phosphorylase"/>
    <property type="match status" value="1"/>
</dbReference>
<proteinExistence type="inferred from homology"/>
<comment type="catalytic activity">
    <reaction evidence="5">
        <text>an anthocyanidin + UDP-alpha-D-glucose + H(+) = an anthocyanidin 3-O-beta-D-glucoside + UDP</text>
        <dbReference type="Rhea" id="RHEA:20093"/>
        <dbReference type="ChEBI" id="CHEBI:15378"/>
        <dbReference type="ChEBI" id="CHEBI:16307"/>
        <dbReference type="ChEBI" id="CHEBI:58223"/>
        <dbReference type="ChEBI" id="CHEBI:58885"/>
        <dbReference type="ChEBI" id="CHEBI:143576"/>
        <dbReference type="EC" id="2.4.1.115"/>
    </reaction>
</comment>
<dbReference type="Proteomes" id="UP000027138">
    <property type="component" value="Unassembled WGS sequence"/>
</dbReference>
<dbReference type="Gene3D" id="3.40.50.2000">
    <property type="entry name" value="Glycogen Phosphorylase B"/>
    <property type="match status" value="2"/>
</dbReference>
<dbReference type="GO" id="GO:0009718">
    <property type="term" value="P:anthocyanin-containing compound biosynthetic process"/>
    <property type="evidence" value="ECO:0007669"/>
    <property type="project" value="UniProtKB-UniPathway"/>
</dbReference>